<dbReference type="EMBL" id="JAGQLK010000011">
    <property type="protein sequence ID" value="MCA9382897.1"/>
    <property type="molecule type" value="Genomic_DNA"/>
</dbReference>
<evidence type="ECO:0000313" key="5">
    <source>
        <dbReference type="Proteomes" id="UP000783287"/>
    </source>
</evidence>
<evidence type="ECO:0000256" key="3">
    <source>
        <dbReference type="RuleBase" id="RU003781"/>
    </source>
</evidence>
<name>A0A955L4L6_9BACT</name>
<accession>A0A955L4L6</accession>
<dbReference type="Proteomes" id="UP000783287">
    <property type="component" value="Unassembled WGS sequence"/>
</dbReference>
<dbReference type="InterPro" id="IPR002637">
    <property type="entry name" value="RdgB/HAM1"/>
</dbReference>
<dbReference type="GO" id="GO:0009143">
    <property type="term" value="P:nucleoside triphosphate catabolic process"/>
    <property type="evidence" value="ECO:0007669"/>
    <property type="project" value="InterPro"/>
</dbReference>
<dbReference type="AlphaFoldDB" id="A0A955L4L6"/>
<dbReference type="SUPFAM" id="SSF52972">
    <property type="entry name" value="ITPase-like"/>
    <property type="match status" value="1"/>
</dbReference>
<dbReference type="Pfam" id="PF01725">
    <property type="entry name" value="Ham1p_like"/>
    <property type="match status" value="1"/>
</dbReference>
<dbReference type="PANTHER" id="PTHR11067:SF9">
    <property type="entry name" value="INOSINE TRIPHOSPHATE PYROPHOSPHATASE"/>
    <property type="match status" value="1"/>
</dbReference>
<comment type="similarity">
    <text evidence="1 3">Belongs to the HAM1 NTPase family.</text>
</comment>
<evidence type="ECO:0000256" key="1">
    <source>
        <dbReference type="ARBA" id="ARBA00008023"/>
    </source>
</evidence>
<organism evidence="4 5">
    <name type="scientific">Candidatus Dojkabacteria bacterium</name>
    <dbReference type="NCBI Taxonomy" id="2099670"/>
    <lineage>
        <taxon>Bacteria</taxon>
        <taxon>Candidatus Dojkabacteria</taxon>
    </lineage>
</organism>
<sequence length="182" mass="20797">MKLIFATTNEDKIKEARYALGIEIEGTPLEIEEIQSLDPEKVALQKALDYYNQLQKPLFVEDVALTFHALGKLPGTYISDFVKNLQPEGLCELLRDKKDRSATALTTLVYMDSNGEPHIFTGEVKGYISTEPRGNNGFAFDFIFIPEDETRTFGEMTLEEKNKYSMRTRALKNMKAWLDTQE</sequence>
<reference evidence="4" key="1">
    <citation type="submission" date="2020-04" db="EMBL/GenBank/DDBJ databases">
        <authorList>
            <person name="Zhang T."/>
        </authorList>
    </citation>
    <scope>NUCLEOTIDE SEQUENCE</scope>
    <source>
        <strain evidence="4">HKST-UBA14</strain>
    </source>
</reference>
<proteinExistence type="inferred from homology"/>
<dbReference type="Gene3D" id="3.90.950.10">
    <property type="match status" value="1"/>
</dbReference>
<comment type="caution">
    <text evidence="4">The sequence shown here is derived from an EMBL/GenBank/DDBJ whole genome shotgun (WGS) entry which is preliminary data.</text>
</comment>
<keyword evidence="2 3" id="KW-0378">Hydrolase</keyword>
<dbReference type="PANTHER" id="PTHR11067">
    <property type="entry name" value="INOSINE TRIPHOSPHATE PYROPHOSPHATASE/HAM1 PROTEIN"/>
    <property type="match status" value="1"/>
</dbReference>
<dbReference type="GO" id="GO:0047429">
    <property type="term" value="F:nucleoside triphosphate diphosphatase activity"/>
    <property type="evidence" value="ECO:0007669"/>
    <property type="project" value="InterPro"/>
</dbReference>
<dbReference type="CDD" id="cd00515">
    <property type="entry name" value="HAM1"/>
    <property type="match status" value="1"/>
</dbReference>
<protein>
    <submittedName>
        <fullName evidence="4">RdgB/HAM1 family non-canonical purine NTP pyrophosphatase</fullName>
    </submittedName>
</protein>
<gene>
    <name evidence="4" type="primary">rdgB</name>
    <name evidence="4" type="ORF">KC909_00890</name>
</gene>
<reference evidence="4" key="2">
    <citation type="journal article" date="2021" name="Microbiome">
        <title>Successional dynamics and alternative stable states in a saline activated sludge microbial community over 9 years.</title>
        <authorList>
            <person name="Wang Y."/>
            <person name="Ye J."/>
            <person name="Ju F."/>
            <person name="Liu L."/>
            <person name="Boyd J.A."/>
            <person name="Deng Y."/>
            <person name="Parks D.H."/>
            <person name="Jiang X."/>
            <person name="Yin X."/>
            <person name="Woodcroft B.J."/>
            <person name="Tyson G.W."/>
            <person name="Hugenholtz P."/>
            <person name="Polz M.F."/>
            <person name="Zhang T."/>
        </authorList>
    </citation>
    <scope>NUCLEOTIDE SEQUENCE</scope>
    <source>
        <strain evidence="4">HKST-UBA14</strain>
    </source>
</reference>
<dbReference type="GO" id="GO:0005737">
    <property type="term" value="C:cytoplasm"/>
    <property type="evidence" value="ECO:0007669"/>
    <property type="project" value="TreeGrafter"/>
</dbReference>
<evidence type="ECO:0000256" key="2">
    <source>
        <dbReference type="ARBA" id="ARBA00022801"/>
    </source>
</evidence>
<dbReference type="InterPro" id="IPR029001">
    <property type="entry name" value="ITPase-like_fam"/>
</dbReference>
<evidence type="ECO:0000313" key="4">
    <source>
        <dbReference type="EMBL" id="MCA9382897.1"/>
    </source>
</evidence>
<dbReference type="NCBIfam" id="TIGR00042">
    <property type="entry name" value="RdgB/HAM1 family non-canonical purine NTP pyrophosphatase"/>
    <property type="match status" value="1"/>
</dbReference>